<comment type="catalytic activity">
    <reaction evidence="14 17">
        <text>cytidine + ATP = CMP + ADP + H(+)</text>
        <dbReference type="Rhea" id="RHEA:24674"/>
        <dbReference type="ChEBI" id="CHEBI:15378"/>
        <dbReference type="ChEBI" id="CHEBI:17562"/>
        <dbReference type="ChEBI" id="CHEBI:30616"/>
        <dbReference type="ChEBI" id="CHEBI:60377"/>
        <dbReference type="ChEBI" id="CHEBI:456216"/>
        <dbReference type="EC" id="2.7.1.48"/>
    </reaction>
</comment>
<keyword evidence="9 16" id="KW-0547">Nucleotide-binding</keyword>
<dbReference type="PRINTS" id="PR00988">
    <property type="entry name" value="URIDINKINASE"/>
</dbReference>
<keyword evidence="11 16" id="KW-0067">ATP-binding</keyword>
<dbReference type="GO" id="GO:0005524">
    <property type="term" value="F:ATP binding"/>
    <property type="evidence" value="ECO:0007669"/>
    <property type="project" value="UniProtKB-UniRule"/>
</dbReference>
<keyword evidence="7 16" id="KW-0963">Cytoplasm</keyword>
<evidence type="ECO:0000256" key="8">
    <source>
        <dbReference type="ARBA" id="ARBA00022679"/>
    </source>
</evidence>
<evidence type="ECO:0000256" key="11">
    <source>
        <dbReference type="ARBA" id="ARBA00022840"/>
    </source>
</evidence>
<keyword evidence="10 16" id="KW-0418">Kinase</keyword>
<dbReference type="KEGG" id="haby:HLVA_15470"/>
<dbReference type="FunFam" id="3.40.50.300:FF:000339">
    <property type="entry name" value="Uridine kinase"/>
    <property type="match status" value="1"/>
</dbReference>
<dbReference type="RefSeq" id="WP_307903825.1">
    <property type="nucleotide sequence ID" value="NZ_AP027059.1"/>
</dbReference>
<evidence type="ECO:0000256" key="17">
    <source>
        <dbReference type="RuleBase" id="RU003825"/>
    </source>
</evidence>
<evidence type="ECO:0000256" key="1">
    <source>
        <dbReference type="ARBA" id="ARBA00004496"/>
    </source>
</evidence>
<dbReference type="EC" id="2.7.1.48" evidence="5 16"/>
<keyword evidence="8 16" id="KW-0808">Transferase</keyword>
<organism evidence="19 20">
    <name type="scientific">Haliovirga abyssi</name>
    <dbReference type="NCBI Taxonomy" id="2996794"/>
    <lineage>
        <taxon>Bacteria</taxon>
        <taxon>Fusobacteriati</taxon>
        <taxon>Fusobacteriota</taxon>
        <taxon>Fusobacteriia</taxon>
        <taxon>Fusobacteriales</taxon>
        <taxon>Haliovirgaceae</taxon>
        <taxon>Haliovirga</taxon>
    </lineage>
</organism>
<dbReference type="GO" id="GO:0005737">
    <property type="term" value="C:cytoplasm"/>
    <property type="evidence" value="ECO:0007669"/>
    <property type="project" value="UniProtKB-SubCell"/>
</dbReference>
<name>A0AAU9DFJ9_9FUSO</name>
<dbReference type="Proteomes" id="UP001321582">
    <property type="component" value="Chromosome"/>
</dbReference>
<dbReference type="InterPro" id="IPR026008">
    <property type="entry name" value="Uridine_kinase"/>
</dbReference>
<dbReference type="HAMAP" id="MF_00551">
    <property type="entry name" value="Uridine_kinase"/>
    <property type="match status" value="1"/>
</dbReference>
<evidence type="ECO:0000256" key="5">
    <source>
        <dbReference type="ARBA" id="ARBA00012137"/>
    </source>
</evidence>
<evidence type="ECO:0000313" key="19">
    <source>
        <dbReference type="EMBL" id="BDU50978.1"/>
    </source>
</evidence>
<evidence type="ECO:0000313" key="20">
    <source>
        <dbReference type="Proteomes" id="UP001321582"/>
    </source>
</evidence>
<dbReference type="PANTHER" id="PTHR10285">
    <property type="entry name" value="URIDINE KINASE"/>
    <property type="match status" value="1"/>
</dbReference>
<comment type="pathway">
    <text evidence="3 16 17">Pyrimidine metabolism; CTP biosynthesis via salvage pathway; CTP from cytidine: step 1/3.</text>
</comment>
<evidence type="ECO:0000256" key="9">
    <source>
        <dbReference type="ARBA" id="ARBA00022741"/>
    </source>
</evidence>
<dbReference type="InterPro" id="IPR027417">
    <property type="entry name" value="P-loop_NTPase"/>
</dbReference>
<evidence type="ECO:0000256" key="2">
    <source>
        <dbReference type="ARBA" id="ARBA00004690"/>
    </source>
</evidence>
<comment type="catalytic activity">
    <reaction evidence="15 16 17">
        <text>uridine + ATP = UMP + ADP + H(+)</text>
        <dbReference type="Rhea" id="RHEA:16825"/>
        <dbReference type="ChEBI" id="CHEBI:15378"/>
        <dbReference type="ChEBI" id="CHEBI:16704"/>
        <dbReference type="ChEBI" id="CHEBI:30616"/>
        <dbReference type="ChEBI" id="CHEBI:57865"/>
        <dbReference type="ChEBI" id="CHEBI:456216"/>
        <dbReference type="EC" id="2.7.1.48"/>
    </reaction>
</comment>
<dbReference type="InterPro" id="IPR000764">
    <property type="entry name" value="Uridine_kinase-like"/>
</dbReference>
<dbReference type="EMBL" id="AP027059">
    <property type="protein sequence ID" value="BDU50978.1"/>
    <property type="molecule type" value="Genomic_DNA"/>
</dbReference>
<comment type="similarity">
    <text evidence="4 16 17">Belongs to the uridine kinase family.</text>
</comment>
<evidence type="ECO:0000256" key="7">
    <source>
        <dbReference type="ARBA" id="ARBA00022490"/>
    </source>
</evidence>
<gene>
    <name evidence="16 19" type="primary">udk</name>
    <name evidence="19" type="ORF">HLVA_15470</name>
</gene>
<dbReference type="GO" id="GO:0044211">
    <property type="term" value="P:CTP salvage"/>
    <property type="evidence" value="ECO:0007669"/>
    <property type="project" value="UniProtKB-UniRule"/>
</dbReference>
<evidence type="ECO:0000256" key="3">
    <source>
        <dbReference type="ARBA" id="ARBA00004784"/>
    </source>
</evidence>
<comment type="pathway">
    <text evidence="2 16 17">Pyrimidine metabolism; UMP biosynthesis via salvage pathway; UMP from uridine: step 1/1.</text>
</comment>
<feature type="binding site" evidence="16">
    <location>
        <begin position="11"/>
        <end position="18"/>
    </location>
    <ligand>
        <name>ATP</name>
        <dbReference type="ChEBI" id="CHEBI:30616"/>
    </ligand>
</feature>
<dbReference type="NCBIfam" id="TIGR00235">
    <property type="entry name" value="udk"/>
    <property type="match status" value="1"/>
</dbReference>
<keyword evidence="20" id="KW-1185">Reference proteome</keyword>
<comment type="subcellular location">
    <subcellularLocation>
        <location evidence="1 16 17">Cytoplasm</location>
    </subcellularLocation>
</comment>
<dbReference type="Gene3D" id="3.40.50.300">
    <property type="entry name" value="P-loop containing nucleotide triphosphate hydrolases"/>
    <property type="match status" value="1"/>
</dbReference>
<evidence type="ECO:0000256" key="4">
    <source>
        <dbReference type="ARBA" id="ARBA00005408"/>
    </source>
</evidence>
<evidence type="ECO:0000259" key="18">
    <source>
        <dbReference type="Pfam" id="PF00485"/>
    </source>
</evidence>
<dbReference type="SUPFAM" id="SSF52540">
    <property type="entry name" value="P-loop containing nucleoside triphosphate hydrolases"/>
    <property type="match status" value="1"/>
</dbReference>
<feature type="domain" description="Phosphoribulokinase/uridine kinase" evidence="18">
    <location>
        <begin position="6"/>
        <end position="192"/>
    </location>
</feature>
<dbReference type="AlphaFoldDB" id="A0AAU9DFJ9"/>
<dbReference type="InterPro" id="IPR006083">
    <property type="entry name" value="PRK/URK"/>
</dbReference>
<evidence type="ECO:0000256" key="10">
    <source>
        <dbReference type="ARBA" id="ARBA00022777"/>
    </source>
</evidence>
<evidence type="ECO:0000256" key="14">
    <source>
        <dbReference type="ARBA" id="ARBA00047436"/>
    </source>
</evidence>
<evidence type="ECO:0000256" key="13">
    <source>
        <dbReference type="ARBA" id="ARBA00031452"/>
    </source>
</evidence>
<evidence type="ECO:0000256" key="6">
    <source>
        <dbReference type="ARBA" id="ARBA00021478"/>
    </source>
</evidence>
<dbReference type="CDD" id="cd02023">
    <property type="entry name" value="UMPK"/>
    <property type="match status" value="1"/>
</dbReference>
<dbReference type="NCBIfam" id="NF004018">
    <property type="entry name" value="PRK05480.1"/>
    <property type="match status" value="1"/>
</dbReference>
<evidence type="ECO:0000256" key="15">
    <source>
        <dbReference type="ARBA" id="ARBA00048909"/>
    </source>
</evidence>
<accession>A0AAU9DFJ9</accession>
<evidence type="ECO:0000256" key="16">
    <source>
        <dbReference type="HAMAP-Rule" id="MF_00551"/>
    </source>
</evidence>
<dbReference type="Pfam" id="PF00485">
    <property type="entry name" value="PRK"/>
    <property type="match status" value="1"/>
</dbReference>
<dbReference type="GO" id="GO:0044206">
    <property type="term" value="P:UMP salvage"/>
    <property type="evidence" value="ECO:0007669"/>
    <property type="project" value="UniProtKB-UniRule"/>
</dbReference>
<evidence type="ECO:0000256" key="12">
    <source>
        <dbReference type="ARBA" id="ARBA00030641"/>
    </source>
</evidence>
<reference evidence="19 20" key="1">
    <citation type="submission" date="2022-11" db="EMBL/GenBank/DDBJ databases">
        <title>Haliovirga abyssi gen. nov., sp. nov., a mesophilic fermentative bacterium isolated from the Iheya North hydrothermal field and the proposal of Haliovirgaceae fam. nov.</title>
        <authorList>
            <person name="Miyazaki U."/>
            <person name="Tame A."/>
            <person name="Miyazaki J."/>
            <person name="Takai K."/>
            <person name="Sawayama S."/>
            <person name="Kitajima M."/>
            <person name="Okamoto A."/>
            <person name="Nakagawa S."/>
        </authorList>
    </citation>
    <scope>NUCLEOTIDE SEQUENCE [LARGE SCALE GENOMIC DNA]</scope>
    <source>
        <strain evidence="19 20">IC12</strain>
    </source>
</reference>
<dbReference type="GO" id="GO:0004849">
    <property type="term" value="F:uridine kinase activity"/>
    <property type="evidence" value="ECO:0007669"/>
    <property type="project" value="UniProtKB-UniRule"/>
</dbReference>
<protein>
    <recommendedName>
        <fullName evidence="6 16">Uridine kinase</fullName>
        <ecNumber evidence="5 16">2.7.1.48</ecNumber>
    </recommendedName>
    <alternativeName>
        <fullName evidence="12 16">Cytidine monophosphokinase</fullName>
    </alternativeName>
    <alternativeName>
        <fullName evidence="13 16">Uridine monophosphokinase</fullName>
    </alternativeName>
</protein>
<sequence length="204" mass="23619">MSKTILIGVAGGTGSGKTTVARNILEVFNRGEAELIEQDLYYKDLKSVPFEKRLENNFDHPNSIDFELLIEHLNALKDGKEVNMPIYDFKKHIRSEDIKKLYPAKIIIVEGILVFAQKELRDLFDMKIFVDTDDDVRLLRRIERDINERGRTFESVKKQYLGTVKPMYLEFVEPTKRYADVIIPRGGENKVAINMIVAKLMRLL</sequence>
<proteinExistence type="inferred from homology"/>